<feature type="region of interest" description="Disordered" evidence="1">
    <location>
        <begin position="336"/>
        <end position="370"/>
    </location>
</feature>
<dbReference type="Proteomes" id="UP001150266">
    <property type="component" value="Unassembled WGS sequence"/>
</dbReference>
<proteinExistence type="predicted"/>
<comment type="caution">
    <text evidence="2">The sequence shown here is derived from an EMBL/GenBank/DDBJ whole genome shotgun (WGS) entry which is preliminary data.</text>
</comment>
<dbReference type="EMBL" id="JAOTPV010000005">
    <property type="protein sequence ID" value="KAJ4482128.1"/>
    <property type="molecule type" value="Genomic_DNA"/>
</dbReference>
<feature type="region of interest" description="Disordered" evidence="1">
    <location>
        <begin position="243"/>
        <end position="292"/>
    </location>
</feature>
<reference evidence="2" key="1">
    <citation type="submission" date="2022-08" db="EMBL/GenBank/DDBJ databases">
        <title>A Global Phylogenomic Analysis of the Shiitake Genus Lentinula.</title>
        <authorList>
            <consortium name="DOE Joint Genome Institute"/>
            <person name="Sierra-Patev S."/>
            <person name="Min B."/>
            <person name="Naranjo-Ortiz M."/>
            <person name="Looney B."/>
            <person name="Konkel Z."/>
            <person name="Slot J.C."/>
            <person name="Sakamoto Y."/>
            <person name="Steenwyk J.L."/>
            <person name="Rokas A."/>
            <person name="Carro J."/>
            <person name="Camarero S."/>
            <person name="Ferreira P."/>
            <person name="Molpeceres G."/>
            <person name="Ruiz-Duenas F.J."/>
            <person name="Serrano A."/>
            <person name="Henrissat B."/>
            <person name="Drula E."/>
            <person name="Hughes K.W."/>
            <person name="Mata J.L."/>
            <person name="Ishikawa N.K."/>
            <person name="Vargas-Isla R."/>
            <person name="Ushijima S."/>
            <person name="Smith C.A."/>
            <person name="Ahrendt S."/>
            <person name="Andreopoulos W."/>
            <person name="He G."/>
            <person name="Labutti K."/>
            <person name="Lipzen A."/>
            <person name="Ng V."/>
            <person name="Riley R."/>
            <person name="Sandor L."/>
            <person name="Barry K."/>
            <person name="Martinez A.T."/>
            <person name="Xiao Y."/>
            <person name="Gibbons J.G."/>
            <person name="Terashima K."/>
            <person name="Grigoriev I.V."/>
            <person name="Hibbett D.S."/>
        </authorList>
    </citation>
    <scope>NUCLEOTIDE SEQUENCE</scope>
    <source>
        <strain evidence="2">JLM2183</strain>
    </source>
</reference>
<feature type="compositionally biased region" description="Basic and acidic residues" evidence="1">
    <location>
        <begin position="260"/>
        <end position="269"/>
    </location>
</feature>
<evidence type="ECO:0000313" key="2">
    <source>
        <dbReference type="EMBL" id="KAJ4482128.1"/>
    </source>
</evidence>
<evidence type="ECO:0000313" key="3">
    <source>
        <dbReference type="Proteomes" id="UP001150266"/>
    </source>
</evidence>
<gene>
    <name evidence="2" type="ORF">J3R30DRAFT_3699454</name>
</gene>
<keyword evidence="3" id="KW-1185">Reference proteome</keyword>
<evidence type="ECO:0000256" key="1">
    <source>
        <dbReference type="SAM" id="MobiDB-lite"/>
    </source>
</evidence>
<protein>
    <submittedName>
        <fullName evidence="2">Uncharacterized protein</fullName>
    </submittedName>
</protein>
<sequence>MGPPRTNTVALLHEKNQELKAYAARTSLIQGRLTATQDALDALQISHDEELRAEQTANHKLQQQLTSYYKFLKSAYREKDDLRNAVVSFLQRVEEPHTAWPRSQLHTSSLLEPADPKLLMHRNQDDSNDFNQRLMNYAASMIENLVHERNLAREAHQSLFVDARAQIAALEAELARRDLELEHCITHCVECANFRRAGTQNKLEPLTPMDPSTLSRIFQKTSTRHRILELGNQHLERQWEEFRESTTVPPSTAQLQDSDDANRERHSEVSAEVLDDSDPTVRMPPTDRSVVLPSENISHSSKLSAQMDEDIRKLGITVQTFAFERDQLQRMIAEHTAVSGSEEPLADLETKSPSIKPPYSDSSDKGSVPQEQHRIEAAYAATLRREKALIEENLNLVDSLRSLQTSNVPDDAEEDLKAPSPELVPECPPSSDPPQLLDIDDTEVSMDLATPLLPTTFLIDSPNPSHVTSSLLGQEQAPLFLRPEELSIPSEAGNNDSGAVADRVASENAVNELANLMLDLERTKLKD</sequence>
<organism evidence="2 3">
    <name type="scientific">Lentinula aciculospora</name>
    <dbReference type="NCBI Taxonomy" id="153920"/>
    <lineage>
        <taxon>Eukaryota</taxon>
        <taxon>Fungi</taxon>
        <taxon>Dikarya</taxon>
        <taxon>Basidiomycota</taxon>
        <taxon>Agaricomycotina</taxon>
        <taxon>Agaricomycetes</taxon>
        <taxon>Agaricomycetidae</taxon>
        <taxon>Agaricales</taxon>
        <taxon>Marasmiineae</taxon>
        <taxon>Omphalotaceae</taxon>
        <taxon>Lentinula</taxon>
    </lineage>
</organism>
<name>A0A9W9AHQ6_9AGAR</name>
<dbReference type="OrthoDB" id="2800708at2759"/>
<accession>A0A9W9AHQ6</accession>
<dbReference type="AlphaFoldDB" id="A0A9W9AHQ6"/>
<feature type="compositionally biased region" description="Polar residues" evidence="1">
    <location>
        <begin position="245"/>
        <end position="256"/>
    </location>
</feature>
<feature type="region of interest" description="Disordered" evidence="1">
    <location>
        <begin position="405"/>
        <end position="433"/>
    </location>
</feature>